<feature type="domain" description="Hflx-type G" evidence="5">
    <location>
        <begin position="325"/>
        <end position="488"/>
    </location>
</feature>
<dbReference type="InterPro" id="IPR032305">
    <property type="entry name" value="GTP-bd_M"/>
</dbReference>
<dbReference type="GO" id="GO:0046872">
    <property type="term" value="F:metal ion binding"/>
    <property type="evidence" value="ECO:0007669"/>
    <property type="project" value="UniProtKB-KW"/>
</dbReference>
<dbReference type="InterPro" id="IPR030394">
    <property type="entry name" value="G_HFLX_dom"/>
</dbReference>
<dbReference type="RefSeq" id="XP_022346127.1">
    <property type="nucleotide sequence ID" value="XM_022490419.1"/>
</dbReference>
<accession>A0A8B8F1Q8</accession>
<dbReference type="RefSeq" id="XP_022346142.1">
    <property type="nucleotide sequence ID" value="XM_022490434.1"/>
</dbReference>
<keyword evidence="4" id="KW-0342">GTP-binding</keyword>
<evidence type="ECO:0000313" key="10">
    <source>
        <dbReference type="RefSeq" id="XP_022346142.1"/>
    </source>
</evidence>
<dbReference type="InterPro" id="IPR042108">
    <property type="entry name" value="GTPase_HflX_N_sf"/>
</dbReference>
<dbReference type="GeneID" id="111138441"/>
<dbReference type="Pfam" id="PF13167">
    <property type="entry name" value="GTP-bdg_N"/>
    <property type="match status" value="1"/>
</dbReference>
<protein>
    <submittedName>
        <fullName evidence="7 8">GTP-binding protein 6</fullName>
    </submittedName>
</protein>
<dbReference type="NCBIfam" id="TIGR03156">
    <property type="entry name" value="GTP_HflX"/>
    <property type="match status" value="1"/>
</dbReference>
<evidence type="ECO:0000313" key="9">
    <source>
        <dbReference type="RefSeq" id="XP_022346134.1"/>
    </source>
</evidence>
<reference evidence="6" key="1">
    <citation type="submission" date="2024-06" db="UniProtKB">
        <authorList>
            <consortium name="RefSeq"/>
        </authorList>
    </citation>
    <scope>NUCLEOTIDE SEQUENCE [LARGE SCALE GENOMIC DNA]</scope>
    <source>
        <tissue evidence="10">Whole sample</tissue>
    </source>
</reference>
<evidence type="ECO:0000256" key="2">
    <source>
        <dbReference type="ARBA" id="ARBA00022741"/>
    </source>
</evidence>
<dbReference type="SUPFAM" id="SSF52540">
    <property type="entry name" value="P-loop containing nucleoside triphosphate hydrolases"/>
    <property type="match status" value="1"/>
</dbReference>
<dbReference type="RefSeq" id="XP_022346117.1">
    <property type="nucleotide sequence ID" value="XM_022490409.1"/>
</dbReference>
<dbReference type="Pfam" id="PF19275">
    <property type="entry name" value="HflX_C"/>
    <property type="match status" value="1"/>
</dbReference>
<dbReference type="InterPro" id="IPR045498">
    <property type="entry name" value="HflX_C"/>
</dbReference>
<evidence type="ECO:0000313" key="8">
    <source>
        <dbReference type="RefSeq" id="XP_022346127.1"/>
    </source>
</evidence>
<dbReference type="InterPro" id="IPR025121">
    <property type="entry name" value="GTPase_HflX_N"/>
</dbReference>
<keyword evidence="3" id="KW-0460">Magnesium</keyword>
<dbReference type="KEGG" id="cvn:111138441"/>
<dbReference type="InterPro" id="IPR027417">
    <property type="entry name" value="P-loop_NTPase"/>
</dbReference>
<dbReference type="AlphaFoldDB" id="A0A8B8F1Q8"/>
<dbReference type="Gene3D" id="3.40.50.300">
    <property type="entry name" value="P-loop containing nucleotide triphosphate hydrolases"/>
    <property type="match status" value="1"/>
</dbReference>
<evidence type="ECO:0000256" key="3">
    <source>
        <dbReference type="ARBA" id="ARBA00022842"/>
    </source>
</evidence>
<dbReference type="GO" id="GO:0005525">
    <property type="term" value="F:GTP binding"/>
    <property type="evidence" value="ECO:0007669"/>
    <property type="project" value="UniProtKB-KW"/>
</dbReference>
<dbReference type="PANTHER" id="PTHR10229">
    <property type="entry name" value="GTP-BINDING PROTEIN HFLX"/>
    <property type="match status" value="1"/>
</dbReference>
<sequence>MFSRSLRSFCQICKKSYASRQWTVSSHNCTAKNIVHPILNHQTCILENTLKSLFVPLCSFSTTELLHKGKGEGTIHEGDEEEEDNGEYKSHDISQILDGDVLCESDEYKQVLQEEFHYDGSHHSLLVIHPAIRWGPEKPLLTTPELQLSEACALVHSLPKWRVADTKIIKVKSHQNFIFMKGQFEELTTQVKSYTNISAVFVNVDILKVNQVAMLQGAWQYPVFDRYTLVLHIFKEYAKSREAKLQIALAEIPYIRGRLEQINEGGHDHLTGKTHYIVSGGFRFTYIQKRHALISERERRLKGELEKVRQQREILRHNRIKLHFPTVAVVGYTNCGKTTLIKALSEDDSLTPEDRLFATLDVTVHQALLKNLKVLLIDTVGFISNIPSCLMEAFSATLEDALIADVILHVRDSSHPDFVNQDENVISILEKLLPEEKLKNILVVNNKCDLLRRDIIGELSNYLNISAVMGTGLDALKDRLEQAIIQNTGRMKKTFRIPAVGGEHLSWLYKNSTVLSITDGEDGQSYLVETIIDTAAYGKFKHLFSVNKRKH</sequence>
<dbReference type="Pfam" id="PF16360">
    <property type="entry name" value="GTP-bdg_M"/>
    <property type="match status" value="1"/>
</dbReference>
<dbReference type="Pfam" id="PF01926">
    <property type="entry name" value="MMR_HSR1"/>
    <property type="match status" value="1"/>
</dbReference>
<keyword evidence="6" id="KW-1185">Reference proteome</keyword>
<dbReference type="CDD" id="cd01878">
    <property type="entry name" value="HflX"/>
    <property type="match status" value="1"/>
</dbReference>
<dbReference type="Proteomes" id="UP000694844">
    <property type="component" value="Chromosome 1"/>
</dbReference>
<keyword evidence="1" id="KW-0479">Metal-binding</keyword>
<dbReference type="RefSeq" id="XP_022346134.1">
    <property type="nucleotide sequence ID" value="XM_022490426.1"/>
</dbReference>
<dbReference type="PANTHER" id="PTHR10229:SF0">
    <property type="entry name" value="GTP-BINDING PROTEIN 6-RELATED"/>
    <property type="match status" value="1"/>
</dbReference>
<dbReference type="InterPro" id="IPR016496">
    <property type="entry name" value="GTPase_HflX"/>
</dbReference>
<dbReference type="GO" id="GO:0043022">
    <property type="term" value="F:ribosome binding"/>
    <property type="evidence" value="ECO:0007669"/>
    <property type="project" value="TreeGrafter"/>
</dbReference>
<name>A0A8B8F1Q8_CRAVI</name>
<organism evidence="6 7">
    <name type="scientific">Crassostrea virginica</name>
    <name type="common">Eastern oyster</name>
    <dbReference type="NCBI Taxonomy" id="6565"/>
    <lineage>
        <taxon>Eukaryota</taxon>
        <taxon>Metazoa</taxon>
        <taxon>Spiralia</taxon>
        <taxon>Lophotrochozoa</taxon>
        <taxon>Mollusca</taxon>
        <taxon>Bivalvia</taxon>
        <taxon>Autobranchia</taxon>
        <taxon>Pteriomorphia</taxon>
        <taxon>Ostreida</taxon>
        <taxon>Ostreoidea</taxon>
        <taxon>Ostreidae</taxon>
        <taxon>Crassostrea</taxon>
    </lineage>
</organism>
<keyword evidence="2" id="KW-0547">Nucleotide-binding</keyword>
<gene>
    <name evidence="7 8 9 10" type="primary">LOC111138441</name>
</gene>
<evidence type="ECO:0000256" key="4">
    <source>
        <dbReference type="ARBA" id="ARBA00023134"/>
    </source>
</evidence>
<evidence type="ECO:0000259" key="5">
    <source>
        <dbReference type="PROSITE" id="PS51705"/>
    </source>
</evidence>
<evidence type="ECO:0000313" key="6">
    <source>
        <dbReference type="Proteomes" id="UP000694844"/>
    </source>
</evidence>
<dbReference type="PROSITE" id="PS51705">
    <property type="entry name" value="G_HFLX"/>
    <property type="match status" value="1"/>
</dbReference>
<evidence type="ECO:0000313" key="7">
    <source>
        <dbReference type="RefSeq" id="XP_022346117.1"/>
    </source>
</evidence>
<dbReference type="FunFam" id="3.40.50.300:FF:000886">
    <property type="entry name" value="Putative GTP-binding protein 6"/>
    <property type="match status" value="1"/>
</dbReference>
<dbReference type="GO" id="GO:0005737">
    <property type="term" value="C:cytoplasm"/>
    <property type="evidence" value="ECO:0007669"/>
    <property type="project" value="TreeGrafter"/>
</dbReference>
<reference evidence="7 8" key="2">
    <citation type="submission" date="2025-04" db="UniProtKB">
        <authorList>
            <consortium name="RefSeq"/>
        </authorList>
    </citation>
    <scope>IDENTIFICATION</scope>
    <source>
        <tissue evidence="7 8">Whole sample</tissue>
    </source>
</reference>
<dbReference type="InterPro" id="IPR006073">
    <property type="entry name" value="GTP-bd"/>
</dbReference>
<proteinExistence type="predicted"/>
<dbReference type="OrthoDB" id="10268034at2759"/>
<evidence type="ECO:0000256" key="1">
    <source>
        <dbReference type="ARBA" id="ARBA00022723"/>
    </source>
</evidence>
<dbReference type="Gene3D" id="3.40.50.11060">
    <property type="entry name" value="GTPase HflX, N-terminal domain"/>
    <property type="match status" value="1"/>
</dbReference>